<name>A0A6J5SVP5_9CAUD</name>
<organism evidence="1">
    <name type="scientific">uncultured Caudovirales phage</name>
    <dbReference type="NCBI Taxonomy" id="2100421"/>
    <lineage>
        <taxon>Viruses</taxon>
        <taxon>Duplodnaviria</taxon>
        <taxon>Heunggongvirae</taxon>
        <taxon>Uroviricota</taxon>
        <taxon>Caudoviricetes</taxon>
        <taxon>Peduoviridae</taxon>
        <taxon>Maltschvirus</taxon>
        <taxon>Maltschvirus maltsch</taxon>
    </lineage>
</organism>
<evidence type="ECO:0000313" key="1">
    <source>
        <dbReference type="EMBL" id="CAB4219405.1"/>
    </source>
</evidence>
<protein>
    <submittedName>
        <fullName evidence="1">Uncharacterized protein</fullName>
    </submittedName>
</protein>
<accession>A0A6J5SVP5</accession>
<reference evidence="1" key="1">
    <citation type="submission" date="2020-05" db="EMBL/GenBank/DDBJ databases">
        <authorList>
            <person name="Chiriac C."/>
            <person name="Salcher M."/>
            <person name="Ghai R."/>
            <person name="Kavagutti S V."/>
        </authorList>
    </citation>
    <scope>NUCLEOTIDE SEQUENCE</scope>
</reference>
<proteinExistence type="predicted"/>
<sequence>MTQTPAYKAAIEAMAREIFIADEPNRAASWDRMVAHTSADYAIRNTWLKQTERACNALLTALPALGWQLVPVVATPVMLIEGGIAWSKAVPASETVVDCADACYVAALAAAPKFGGPDGEG</sequence>
<gene>
    <name evidence="1" type="ORF">UFOVP1619_6</name>
</gene>
<dbReference type="EMBL" id="LR797479">
    <property type="protein sequence ID" value="CAB4219405.1"/>
    <property type="molecule type" value="Genomic_DNA"/>
</dbReference>